<dbReference type="PROSITE" id="PS00211">
    <property type="entry name" value="ABC_TRANSPORTER_1"/>
    <property type="match status" value="1"/>
</dbReference>
<keyword evidence="3 5" id="KW-0067">ATP-binding</keyword>
<dbReference type="SMART" id="SM00382">
    <property type="entry name" value="AAA"/>
    <property type="match status" value="1"/>
</dbReference>
<dbReference type="Proteomes" id="UP000439550">
    <property type="component" value="Unassembled WGS sequence"/>
</dbReference>
<dbReference type="InterPro" id="IPR003593">
    <property type="entry name" value="AAA+_ATPase"/>
</dbReference>
<sequence length="248" mass="27695">MLKVKNLTGGYFGNPVLKDVNFEINDGELVGLIGLNGAGKSTTIQEIIGLLTPYSGLIELDGMTLLQDLYAYRKKIGFIPETPSLYEELTLREHLEVTALAYGIPEDVAMARAQKLLETFRLSDKLEWFPINFSKGMKQKVMIICAFLIEPSLYIIDEPFMGLDPLAIQDLIDLMLEMKKNGSSILMSTHILSTAEKFCDKFVVLHEGRVIAFGTMDELRQHFGNESASLDEIYLALTQQAKAGAEHE</sequence>
<evidence type="ECO:0000256" key="1">
    <source>
        <dbReference type="ARBA" id="ARBA00022448"/>
    </source>
</evidence>
<keyword evidence="6" id="KW-1185">Reference proteome</keyword>
<dbReference type="AlphaFoldDB" id="A0A7X2CZW5"/>
<proteinExistence type="predicted"/>
<dbReference type="EMBL" id="WITJ01000002">
    <property type="protein sequence ID" value="MQW38633.1"/>
    <property type="molecule type" value="Genomic_DNA"/>
</dbReference>
<accession>A0A7X2CZW5</accession>
<dbReference type="PANTHER" id="PTHR42939:SF5">
    <property type="entry name" value="ABC-TYPE TRANSPORTER ATP-BINDING PROTEIN ECSA"/>
    <property type="match status" value="1"/>
</dbReference>
<protein>
    <submittedName>
        <fullName evidence="5">ATP-binding cassette domain-containing protein</fullName>
    </submittedName>
</protein>
<dbReference type="InterPro" id="IPR003439">
    <property type="entry name" value="ABC_transporter-like_ATP-bd"/>
</dbReference>
<dbReference type="GO" id="GO:0005524">
    <property type="term" value="F:ATP binding"/>
    <property type="evidence" value="ECO:0007669"/>
    <property type="project" value="UniProtKB-KW"/>
</dbReference>
<dbReference type="Pfam" id="PF00005">
    <property type="entry name" value="ABC_tran"/>
    <property type="match status" value="1"/>
</dbReference>
<dbReference type="PROSITE" id="PS50893">
    <property type="entry name" value="ABC_TRANSPORTER_2"/>
    <property type="match status" value="1"/>
</dbReference>
<gene>
    <name evidence="5" type="ORF">GHI93_01545</name>
</gene>
<name>A0A7X2CZW5_9LACT</name>
<dbReference type="RefSeq" id="WP_153494959.1">
    <property type="nucleotide sequence ID" value="NZ_CAXYUY010000030.1"/>
</dbReference>
<dbReference type="PANTHER" id="PTHR42939">
    <property type="entry name" value="ABC TRANSPORTER ATP-BINDING PROTEIN ALBC-RELATED"/>
    <property type="match status" value="1"/>
</dbReference>
<dbReference type="GO" id="GO:0016887">
    <property type="term" value="F:ATP hydrolysis activity"/>
    <property type="evidence" value="ECO:0007669"/>
    <property type="project" value="InterPro"/>
</dbReference>
<evidence type="ECO:0000313" key="5">
    <source>
        <dbReference type="EMBL" id="MQW38633.1"/>
    </source>
</evidence>
<evidence type="ECO:0000256" key="2">
    <source>
        <dbReference type="ARBA" id="ARBA00022741"/>
    </source>
</evidence>
<evidence type="ECO:0000259" key="4">
    <source>
        <dbReference type="PROSITE" id="PS50893"/>
    </source>
</evidence>
<evidence type="ECO:0000256" key="3">
    <source>
        <dbReference type="ARBA" id="ARBA00022840"/>
    </source>
</evidence>
<dbReference type="InterPro" id="IPR051782">
    <property type="entry name" value="ABC_Transporter_VariousFunc"/>
</dbReference>
<keyword evidence="1" id="KW-0813">Transport</keyword>
<organism evidence="5 6">
    <name type="scientific">Lactococcus hircilactis</name>
    <dbReference type="NCBI Taxonomy" id="1494462"/>
    <lineage>
        <taxon>Bacteria</taxon>
        <taxon>Bacillati</taxon>
        <taxon>Bacillota</taxon>
        <taxon>Bacilli</taxon>
        <taxon>Lactobacillales</taxon>
        <taxon>Streptococcaceae</taxon>
        <taxon>Lactococcus</taxon>
    </lineage>
</organism>
<dbReference type="CDD" id="cd03230">
    <property type="entry name" value="ABC_DR_subfamily_A"/>
    <property type="match status" value="1"/>
</dbReference>
<dbReference type="InterPro" id="IPR017871">
    <property type="entry name" value="ABC_transporter-like_CS"/>
</dbReference>
<comment type="caution">
    <text evidence="5">The sequence shown here is derived from an EMBL/GenBank/DDBJ whole genome shotgun (WGS) entry which is preliminary data.</text>
</comment>
<dbReference type="OrthoDB" id="9804819at2"/>
<dbReference type="SUPFAM" id="SSF52540">
    <property type="entry name" value="P-loop containing nucleoside triphosphate hydrolases"/>
    <property type="match status" value="1"/>
</dbReference>
<reference evidence="5 6" key="1">
    <citation type="submission" date="2019-10" db="EMBL/GenBank/DDBJ databases">
        <authorList>
            <person name="Dong K."/>
        </authorList>
    </citation>
    <scope>NUCLEOTIDE SEQUENCE [LARGE SCALE GENOMIC DNA]</scope>
    <source>
        <strain evidence="5 6">DSM 28960</strain>
    </source>
</reference>
<keyword evidence="2" id="KW-0547">Nucleotide-binding</keyword>
<feature type="domain" description="ABC transporter" evidence="4">
    <location>
        <begin position="2"/>
        <end position="232"/>
    </location>
</feature>
<dbReference type="InterPro" id="IPR027417">
    <property type="entry name" value="P-loop_NTPase"/>
</dbReference>
<dbReference type="Gene3D" id="3.40.50.300">
    <property type="entry name" value="P-loop containing nucleotide triphosphate hydrolases"/>
    <property type="match status" value="1"/>
</dbReference>
<evidence type="ECO:0000313" key="6">
    <source>
        <dbReference type="Proteomes" id="UP000439550"/>
    </source>
</evidence>